<keyword evidence="1" id="KW-0229">DNA integration</keyword>
<evidence type="ECO:0000313" key="4">
    <source>
        <dbReference type="EMBL" id="NNA97178.1"/>
    </source>
</evidence>
<evidence type="ECO:0000313" key="5">
    <source>
        <dbReference type="Proteomes" id="UP000542111"/>
    </source>
</evidence>
<accession>A0A7Y1MS04</accession>
<dbReference type="PANTHER" id="PTHR30349">
    <property type="entry name" value="PHAGE INTEGRASE-RELATED"/>
    <property type="match status" value="1"/>
</dbReference>
<dbReference type="SUPFAM" id="SSF56349">
    <property type="entry name" value="DNA breaking-rejoining enzymes"/>
    <property type="match status" value="1"/>
</dbReference>
<reference evidence="4 5" key="1">
    <citation type="journal article" date="2020" name="Front. Microbiol.">
        <title>Genetic Organization of the aprX-lipA2 Operon Affects the Proteolytic Potential of Pseudomonas Species in Milk.</title>
        <authorList>
            <person name="Maier C."/>
            <person name="Huptas C."/>
            <person name="von Neubeck M."/>
            <person name="Scherer S."/>
            <person name="Wenning M."/>
            <person name="Lucking G."/>
        </authorList>
    </citation>
    <scope>NUCLEOTIDE SEQUENCE [LARGE SCALE GENOMIC DNA]</scope>
    <source>
        <strain evidence="4 5">G4779</strain>
    </source>
</reference>
<comment type="caution">
    <text evidence="4">The sequence shown here is derived from an EMBL/GenBank/DDBJ whole genome shotgun (WGS) entry which is preliminary data.</text>
</comment>
<dbReference type="CDD" id="cd00397">
    <property type="entry name" value="DNA_BRE_C"/>
    <property type="match status" value="1"/>
</dbReference>
<dbReference type="InterPro" id="IPR002104">
    <property type="entry name" value="Integrase_catalytic"/>
</dbReference>
<organism evidence="4 5">
    <name type="scientific">Pseudomonas gessardii</name>
    <dbReference type="NCBI Taxonomy" id="78544"/>
    <lineage>
        <taxon>Bacteria</taxon>
        <taxon>Pseudomonadati</taxon>
        <taxon>Pseudomonadota</taxon>
        <taxon>Gammaproteobacteria</taxon>
        <taxon>Pseudomonadales</taxon>
        <taxon>Pseudomonadaceae</taxon>
        <taxon>Pseudomonas</taxon>
    </lineage>
</organism>
<dbReference type="EMBL" id="JAAQYP010000031">
    <property type="protein sequence ID" value="NNA97178.1"/>
    <property type="molecule type" value="Genomic_DNA"/>
</dbReference>
<evidence type="ECO:0000259" key="3">
    <source>
        <dbReference type="PROSITE" id="PS51898"/>
    </source>
</evidence>
<feature type="domain" description="Tyr recombinase" evidence="3">
    <location>
        <begin position="171"/>
        <end position="390"/>
    </location>
</feature>
<keyword evidence="2" id="KW-0233">DNA recombination</keyword>
<dbReference type="GO" id="GO:0015074">
    <property type="term" value="P:DNA integration"/>
    <property type="evidence" value="ECO:0007669"/>
    <property type="project" value="UniProtKB-KW"/>
</dbReference>
<gene>
    <name evidence="4" type="ORF">HBO33_18570</name>
</gene>
<dbReference type="InterPro" id="IPR013762">
    <property type="entry name" value="Integrase-like_cat_sf"/>
</dbReference>
<dbReference type="InterPro" id="IPR050090">
    <property type="entry name" value="Tyrosine_recombinase_XerCD"/>
</dbReference>
<dbReference type="Proteomes" id="UP000542111">
    <property type="component" value="Unassembled WGS sequence"/>
</dbReference>
<proteinExistence type="predicted"/>
<sequence length="402" mass="45483">MQLSVRRFIADSGERFAVLVDHTGMPLFYPNLFVTAKLRNASLAFNTIAQAFTALKVVLAWERYFALDIESRFKRSELLEAHEIHALRDFMQVPLGVDHDAKSKVSPLRATPKVVSTESQYNRMTIAAGYLEFLAERLHPAGATKLKAIASMTSQIKANRPKVKDKGATDREDKHLEEALLDSLEEVLRPGSPDNPVDDFGLQVRNGLMFMILRLTGIRRGELLNLKIEDFNFAKNTMKIVRRPDSRGDVRVFQPVAKTRQRTFPLHASVMDKIFDYVKDIRSKIPGAQRHGYLFVTHKICQTRGMPLSYSAFGKFFGTLSKCAGGIEGVHAHALRHHWNYIFSKSMDAQGVSPEREIKIRTNLMGWSPTSKTAETYNQRHIKEAAGVAMTAIQTRILERVK</sequence>
<dbReference type="InterPro" id="IPR011010">
    <property type="entry name" value="DNA_brk_join_enz"/>
</dbReference>
<dbReference type="GO" id="GO:0003677">
    <property type="term" value="F:DNA binding"/>
    <property type="evidence" value="ECO:0007669"/>
    <property type="project" value="InterPro"/>
</dbReference>
<evidence type="ECO:0000256" key="2">
    <source>
        <dbReference type="ARBA" id="ARBA00023172"/>
    </source>
</evidence>
<dbReference type="PROSITE" id="PS51898">
    <property type="entry name" value="TYR_RECOMBINASE"/>
    <property type="match status" value="1"/>
</dbReference>
<name>A0A7Y1MS04_9PSED</name>
<protein>
    <submittedName>
        <fullName evidence="4">Tyrosine-type recombinase/integrase</fullName>
    </submittedName>
</protein>
<dbReference type="GO" id="GO:0006310">
    <property type="term" value="P:DNA recombination"/>
    <property type="evidence" value="ECO:0007669"/>
    <property type="project" value="UniProtKB-KW"/>
</dbReference>
<dbReference type="Gene3D" id="1.10.443.10">
    <property type="entry name" value="Intergrase catalytic core"/>
    <property type="match status" value="1"/>
</dbReference>
<evidence type="ECO:0000256" key="1">
    <source>
        <dbReference type="ARBA" id="ARBA00022908"/>
    </source>
</evidence>
<dbReference type="Pfam" id="PF00589">
    <property type="entry name" value="Phage_integrase"/>
    <property type="match status" value="1"/>
</dbReference>
<dbReference type="AlphaFoldDB" id="A0A7Y1MS04"/>